<keyword evidence="8" id="KW-1185">Reference proteome</keyword>
<feature type="transmembrane region" description="Helical" evidence="5">
    <location>
        <begin position="9"/>
        <end position="31"/>
    </location>
</feature>
<evidence type="ECO:0000256" key="5">
    <source>
        <dbReference type="SAM" id="Phobius"/>
    </source>
</evidence>
<dbReference type="SUPFAM" id="SSF161111">
    <property type="entry name" value="Cation efflux protein transmembrane domain-like"/>
    <property type="match status" value="1"/>
</dbReference>
<feature type="transmembrane region" description="Helical" evidence="5">
    <location>
        <begin position="99"/>
        <end position="120"/>
    </location>
</feature>
<feature type="transmembrane region" description="Helical" evidence="5">
    <location>
        <begin position="43"/>
        <end position="61"/>
    </location>
</feature>
<comment type="caution">
    <text evidence="7">The sequence shown here is derived from an EMBL/GenBank/DDBJ whole genome shotgun (WGS) entry which is preliminary data.</text>
</comment>
<evidence type="ECO:0000313" key="7">
    <source>
        <dbReference type="EMBL" id="TLS95099.1"/>
    </source>
</evidence>
<evidence type="ECO:0000256" key="3">
    <source>
        <dbReference type="ARBA" id="ARBA00022989"/>
    </source>
</evidence>
<dbReference type="RefSeq" id="WP_138109244.1">
    <property type="nucleotide sequence ID" value="NZ_VBUC01000061.1"/>
</dbReference>
<evidence type="ECO:0000256" key="4">
    <source>
        <dbReference type="ARBA" id="ARBA00023136"/>
    </source>
</evidence>
<feature type="domain" description="Cation efflux protein transmembrane" evidence="6">
    <location>
        <begin position="10"/>
        <end position="173"/>
    </location>
</feature>
<feature type="transmembrane region" description="Helical" evidence="5">
    <location>
        <begin position="164"/>
        <end position="182"/>
    </location>
</feature>
<dbReference type="Pfam" id="PF01545">
    <property type="entry name" value="Cation_efflux"/>
    <property type="match status" value="1"/>
</dbReference>
<evidence type="ECO:0000256" key="1">
    <source>
        <dbReference type="ARBA" id="ARBA00004141"/>
    </source>
</evidence>
<evidence type="ECO:0000256" key="2">
    <source>
        <dbReference type="ARBA" id="ARBA00022692"/>
    </source>
</evidence>
<keyword evidence="2 5" id="KW-0812">Transmembrane</keyword>
<reference evidence="7 8" key="1">
    <citation type="submission" date="2019-05" db="EMBL/GenBank/DDBJ databases">
        <title>Arcobacter cibarius and Arcobacter thereius providing challenges in identification an antibiotic susceptibility and Quinolone resistance.</title>
        <authorList>
            <person name="Busch A."/>
            <person name="Hanel I."/>
            <person name="Hotzel H."/>
            <person name="Tomaso H."/>
        </authorList>
    </citation>
    <scope>NUCLEOTIDE SEQUENCE [LARGE SCALE GENOMIC DNA]</scope>
    <source>
        <strain evidence="7 8">16CS0831-2</strain>
    </source>
</reference>
<evidence type="ECO:0000313" key="8">
    <source>
        <dbReference type="Proteomes" id="UP000305417"/>
    </source>
</evidence>
<dbReference type="EMBL" id="VBUC01000061">
    <property type="protein sequence ID" value="TLS95099.1"/>
    <property type="molecule type" value="Genomic_DNA"/>
</dbReference>
<dbReference type="InterPro" id="IPR058533">
    <property type="entry name" value="Cation_efflux_TM"/>
</dbReference>
<keyword evidence="3 5" id="KW-1133">Transmembrane helix</keyword>
<name>A0ABY2V388_9BACT</name>
<sequence length="192" mass="22027">MNKLTIKKAIIIVALLNFIYFFIEFFIAINIHSVSLFADSIDFLEDAFTNFLILLGLFLSLKNRIKIGYILIAIILIPSMFTLYFTITQFVNPVVPEAFTLFKVGFFGLLINLFCAFLMTKFNNANNSLLLTAYYTARNDAYANFLIMIASLVTFYTFSHYPDLIVGILIFLLKLDASKAIYIQMKKEHSML</sequence>
<dbReference type="Gene3D" id="1.20.1510.10">
    <property type="entry name" value="Cation efflux protein transmembrane domain"/>
    <property type="match status" value="1"/>
</dbReference>
<accession>A0ABY2V388</accession>
<gene>
    <name evidence="7" type="ORF">FE247_11455</name>
</gene>
<keyword evidence="4 5" id="KW-0472">Membrane</keyword>
<feature type="transmembrane region" description="Helical" evidence="5">
    <location>
        <begin position="141"/>
        <end position="158"/>
    </location>
</feature>
<organism evidence="7 8">
    <name type="scientific">Aliarcobacter cibarius</name>
    <dbReference type="NCBI Taxonomy" id="255507"/>
    <lineage>
        <taxon>Bacteria</taxon>
        <taxon>Pseudomonadati</taxon>
        <taxon>Campylobacterota</taxon>
        <taxon>Epsilonproteobacteria</taxon>
        <taxon>Campylobacterales</taxon>
        <taxon>Arcobacteraceae</taxon>
        <taxon>Aliarcobacter</taxon>
    </lineage>
</organism>
<dbReference type="InterPro" id="IPR027469">
    <property type="entry name" value="Cation_efflux_TMD_sf"/>
</dbReference>
<comment type="subcellular location">
    <subcellularLocation>
        <location evidence="1">Membrane</location>
        <topology evidence="1">Multi-pass membrane protein</topology>
    </subcellularLocation>
</comment>
<dbReference type="Proteomes" id="UP000305417">
    <property type="component" value="Unassembled WGS sequence"/>
</dbReference>
<protein>
    <submittedName>
        <fullName evidence="7">Cation transporter</fullName>
    </submittedName>
</protein>
<feature type="transmembrane region" description="Helical" evidence="5">
    <location>
        <begin position="68"/>
        <end position="87"/>
    </location>
</feature>
<proteinExistence type="predicted"/>
<evidence type="ECO:0000259" key="6">
    <source>
        <dbReference type="Pfam" id="PF01545"/>
    </source>
</evidence>